<sequence length="306" mass="33842">MGCHVKRFFVLIQLPFYIGCTFGTIGNSTKEKETVLQAIVRIIDSQKTPVLPVIYYSDDQADSDLGKFTISTPIDSYEITIDSNSVELGQLYLLIGPSPNRLFSFSRSSLSNQKRNYEDEIGTPKNMHSSDPNTNSDIPAGSNYSRTYGITGNFPAGDISSLNDSIPTGPVRSQSLSGFPDVPFGILYHIYGVYNKIVLNFSVKRISDGSIKTIYLDLRNLNFQIEAPCNLGFPYSKSIPFSIGFRVDRLISVRPGSSFSLLDQAFLSGNPSLIISELQNTSWQIETAQTFKSSGQVLVLYSCLFP</sequence>
<dbReference type="RefSeq" id="WP_010570322.1">
    <property type="nucleotide sequence ID" value="NZ_AHMO02000008.1"/>
</dbReference>
<dbReference type="EMBL" id="AHMO02000008">
    <property type="protein sequence ID" value="EQA45748.1"/>
    <property type="molecule type" value="Genomic_DNA"/>
</dbReference>
<evidence type="ECO:0000313" key="2">
    <source>
        <dbReference type="EMBL" id="EQA45748.1"/>
    </source>
</evidence>
<dbReference type="Proteomes" id="UP000015454">
    <property type="component" value="Unassembled WGS sequence"/>
</dbReference>
<evidence type="ECO:0000256" key="1">
    <source>
        <dbReference type="SAM" id="MobiDB-lite"/>
    </source>
</evidence>
<feature type="region of interest" description="Disordered" evidence="1">
    <location>
        <begin position="119"/>
        <end position="141"/>
    </location>
</feature>
<dbReference type="OrthoDB" id="344019at2"/>
<name>T0GK48_9LEPT</name>
<accession>T0GK48</accession>
<proteinExistence type="predicted"/>
<dbReference type="STRING" id="1049789.LEP1GSC050_2024"/>
<evidence type="ECO:0000313" key="3">
    <source>
        <dbReference type="Proteomes" id="UP000015454"/>
    </source>
</evidence>
<comment type="caution">
    <text evidence="2">The sequence shown here is derived from an EMBL/GenBank/DDBJ whole genome shotgun (WGS) entry which is preliminary data.</text>
</comment>
<organism evidence="2 3">
    <name type="scientific">Leptospira broomii serovar Hurstbridge str. 5399</name>
    <dbReference type="NCBI Taxonomy" id="1049789"/>
    <lineage>
        <taxon>Bacteria</taxon>
        <taxon>Pseudomonadati</taxon>
        <taxon>Spirochaetota</taxon>
        <taxon>Spirochaetia</taxon>
        <taxon>Leptospirales</taxon>
        <taxon>Leptospiraceae</taxon>
        <taxon>Leptospira</taxon>
    </lineage>
</organism>
<protein>
    <submittedName>
        <fullName evidence="2">Uncharacterized protein</fullName>
    </submittedName>
</protein>
<gene>
    <name evidence="2" type="ORF">LEP1GSC050_2024</name>
</gene>
<reference evidence="2" key="1">
    <citation type="submission" date="2013-05" db="EMBL/GenBank/DDBJ databases">
        <authorList>
            <person name="Harkins D.M."/>
            <person name="Durkin A.S."/>
            <person name="Brinkac L.M."/>
            <person name="Haft D.H."/>
            <person name="Selengut J.D."/>
            <person name="Sanka R."/>
            <person name="DePew J."/>
            <person name="Purushe J."/>
            <person name="Hartskeerl R.A."/>
            <person name="Ahmed A."/>
            <person name="van der Linden H."/>
            <person name="Goris M.G.A."/>
            <person name="Vinetz J.M."/>
            <person name="Sutton G.G."/>
            <person name="Nierman W.C."/>
            <person name="Fouts D.E."/>
        </authorList>
    </citation>
    <scope>NUCLEOTIDE SEQUENCE [LARGE SCALE GENOMIC DNA]</scope>
    <source>
        <strain evidence="2">5399</strain>
    </source>
</reference>
<feature type="compositionally biased region" description="Polar residues" evidence="1">
    <location>
        <begin position="126"/>
        <end position="141"/>
    </location>
</feature>
<dbReference type="AlphaFoldDB" id="T0GK48"/>
<keyword evidence="3" id="KW-1185">Reference proteome</keyword>